<keyword evidence="4" id="KW-1185">Reference proteome</keyword>
<sequence length="295" mass="32851">MATTEPEKIVVSAHDGHEISLWKKGPANGKPIVLLHGRTWSARPVWDLQVGSPPRDGASYLGANTMDLMASRGWLVFAPDFRGLGGTKRDEEGWTTPNKCVSDVLAVLDYLAKEGHQKPPLVGWSQGALIAQLIAQKHADRISQLVLYGSIFDKDVVYSPPSKEDYNKPPPYIANTMEGAMEDWTVPGIIDDEAAQAFGDEALKWDPRKVSWSKLDEFNACRGEDVHVPTLVIHGEKDTYTSIEKQKELFLSIASMDKAWRIIPGCDHPVHLYPAQRLLWLSSITSFLERDHGKN</sequence>
<proteinExistence type="predicted"/>
<protein>
    <recommendedName>
        <fullName evidence="1">Serine aminopeptidase S33 domain-containing protein</fullName>
    </recommendedName>
</protein>
<dbReference type="InterPro" id="IPR029058">
    <property type="entry name" value="AB_hydrolase_fold"/>
</dbReference>
<dbReference type="EnsemblProtists" id="EKX34642">
    <property type="protein sequence ID" value="EKX34642"/>
    <property type="gene ID" value="GUITHDRAFT_155681"/>
</dbReference>
<dbReference type="PaxDb" id="55529-EKX34642"/>
<feature type="domain" description="Serine aminopeptidase S33" evidence="1">
    <location>
        <begin position="65"/>
        <end position="271"/>
    </location>
</feature>
<evidence type="ECO:0000313" key="3">
    <source>
        <dbReference type="EnsemblProtists" id="EKX34642"/>
    </source>
</evidence>
<dbReference type="InterPro" id="IPR000073">
    <property type="entry name" value="AB_hydrolase_1"/>
</dbReference>
<dbReference type="Gene3D" id="3.40.50.1820">
    <property type="entry name" value="alpha/beta hydrolase"/>
    <property type="match status" value="1"/>
</dbReference>
<dbReference type="PRINTS" id="PR00111">
    <property type="entry name" value="ABHYDROLASE"/>
</dbReference>
<dbReference type="InterPro" id="IPR050266">
    <property type="entry name" value="AB_hydrolase_sf"/>
</dbReference>
<reference evidence="4" key="2">
    <citation type="submission" date="2012-11" db="EMBL/GenBank/DDBJ databases">
        <authorList>
            <person name="Kuo A."/>
            <person name="Curtis B.A."/>
            <person name="Tanifuji G."/>
            <person name="Burki F."/>
            <person name="Gruber A."/>
            <person name="Irimia M."/>
            <person name="Maruyama S."/>
            <person name="Arias M.C."/>
            <person name="Ball S.G."/>
            <person name="Gile G.H."/>
            <person name="Hirakawa Y."/>
            <person name="Hopkins J.F."/>
            <person name="Rensing S.A."/>
            <person name="Schmutz J."/>
            <person name="Symeonidi A."/>
            <person name="Elias M."/>
            <person name="Eveleigh R.J."/>
            <person name="Herman E.K."/>
            <person name="Klute M.J."/>
            <person name="Nakayama T."/>
            <person name="Obornik M."/>
            <person name="Reyes-Prieto A."/>
            <person name="Armbrust E.V."/>
            <person name="Aves S.J."/>
            <person name="Beiko R.G."/>
            <person name="Coutinho P."/>
            <person name="Dacks J.B."/>
            <person name="Durnford D.G."/>
            <person name="Fast N.M."/>
            <person name="Green B.R."/>
            <person name="Grisdale C."/>
            <person name="Hempe F."/>
            <person name="Henrissat B."/>
            <person name="Hoppner M.P."/>
            <person name="Ishida K.-I."/>
            <person name="Kim E."/>
            <person name="Koreny L."/>
            <person name="Kroth P.G."/>
            <person name="Liu Y."/>
            <person name="Malik S.-B."/>
            <person name="Maier U.G."/>
            <person name="McRose D."/>
            <person name="Mock T."/>
            <person name="Neilson J.A."/>
            <person name="Onodera N.T."/>
            <person name="Poole A.M."/>
            <person name="Pritham E.J."/>
            <person name="Richards T.A."/>
            <person name="Rocap G."/>
            <person name="Roy S.W."/>
            <person name="Sarai C."/>
            <person name="Schaack S."/>
            <person name="Shirato S."/>
            <person name="Slamovits C.H."/>
            <person name="Spencer D.F."/>
            <person name="Suzuki S."/>
            <person name="Worden A.Z."/>
            <person name="Zauner S."/>
            <person name="Barry K."/>
            <person name="Bell C."/>
            <person name="Bharti A.K."/>
            <person name="Crow J.A."/>
            <person name="Grimwood J."/>
            <person name="Kramer R."/>
            <person name="Lindquist E."/>
            <person name="Lucas S."/>
            <person name="Salamov A."/>
            <person name="McFadden G.I."/>
            <person name="Lane C.E."/>
            <person name="Keeling P.J."/>
            <person name="Gray M.W."/>
            <person name="Grigoriev I.V."/>
            <person name="Archibald J.M."/>
        </authorList>
    </citation>
    <scope>NUCLEOTIDE SEQUENCE</scope>
    <source>
        <strain evidence="4">CCMP2712</strain>
    </source>
</reference>
<dbReference type="OMA" id="APERINC"/>
<dbReference type="InterPro" id="IPR022742">
    <property type="entry name" value="Hydrolase_4"/>
</dbReference>
<evidence type="ECO:0000259" key="1">
    <source>
        <dbReference type="Pfam" id="PF12146"/>
    </source>
</evidence>
<dbReference type="eggNOG" id="ENOG502SKE2">
    <property type="taxonomic scope" value="Eukaryota"/>
</dbReference>
<dbReference type="HOGENOM" id="CLU_057612_0_0_1"/>
<dbReference type="PANTHER" id="PTHR43798:SF33">
    <property type="entry name" value="HYDROLASE, PUTATIVE (AFU_ORTHOLOGUE AFUA_2G14860)-RELATED"/>
    <property type="match status" value="1"/>
</dbReference>
<dbReference type="RefSeq" id="XP_005821622.1">
    <property type="nucleotide sequence ID" value="XM_005821565.1"/>
</dbReference>
<dbReference type="OrthoDB" id="408373at2759"/>
<reference evidence="3" key="3">
    <citation type="submission" date="2016-03" db="UniProtKB">
        <authorList>
            <consortium name="EnsemblProtists"/>
        </authorList>
    </citation>
    <scope>IDENTIFICATION</scope>
</reference>
<dbReference type="Pfam" id="PF12146">
    <property type="entry name" value="Hydrolase_4"/>
    <property type="match status" value="1"/>
</dbReference>
<dbReference type="SUPFAM" id="SSF53474">
    <property type="entry name" value="alpha/beta-Hydrolases"/>
    <property type="match status" value="1"/>
</dbReference>
<accession>L1IEX0</accession>
<dbReference type="GeneID" id="17291389"/>
<evidence type="ECO:0000313" key="4">
    <source>
        <dbReference type="Proteomes" id="UP000011087"/>
    </source>
</evidence>
<name>L1IEX0_GUITC</name>
<gene>
    <name evidence="2" type="ORF">GUITHDRAFT_155681</name>
</gene>
<dbReference type="Proteomes" id="UP000011087">
    <property type="component" value="Unassembled WGS sequence"/>
</dbReference>
<reference evidence="2 4" key="1">
    <citation type="journal article" date="2012" name="Nature">
        <title>Algal genomes reveal evolutionary mosaicism and the fate of nucleomorphs.</title>
        <authorList>
            <consortium name="DOE Joint Genome Institute"/>
            <person name="Curtis B.A."/>
            <person name="Tanifuji G."/>
            <person name="Burki F."/>
            <person name="Gruber A."/>
            <person name="Irimia M."/>
            <person name="Maruyama S."/>
            <person name="Arias M.C."/>
            <person name="Ball S.G."/>
            <person name="Gile G.H."/>
            <person name="Hirakawa Y."/>
            <person name="Hopkins J.F."/>
            <person name="Kuo A."/>
            <person name="Rensing S.A."/>
            <person name="Schmutz J."/>
            <person name="Symeonidi A."/>
            <person name="Elias M."/>
            <person name="Eveleigh R.J."/>
            <person name="Herman E.K."/>
            <person name="Klute M.J."/>
            <person name="Nakayama T."/>
            <person name="Obornik M."/>
            <person name="Reyes-Prieto A."/>
            <person name="Armbrust E.V."/>
            <person name="Aves S.J."/>
            <person name="Beiko R.G."/>
            <person name="Coutinho P."/>
            <person name="Dacks J.B."/>
            <person name="Durnford D.G."/>
            <person name="Fast N.M."/>
            <person name="Green B.R."/>
            <person name="Grisdale C.J."/>
            <person name="Hempel F."/>
            <person name="Henrissat B."/>
            <person name="Hoppner M.P."/>
            <person name="Ishida K."/>
            <person name="Kim E."/>
            <person name="Koreny L."/>
            <person name="Kroth P.G."/>
            <person name="Liu Y."/>
            <person name="Malik S.B."/>
            <person name="Maier U.G."/>
            <person name="McRose D."/>
            <person name="Mock T."/>
            <person name="Neilson J.A."/>
            <person name="Onodera N.T."/>
            <person name="Poole A.M."/>
            <person name="Pritham E.J."/>
            <person name="Richards T.A."/>
            <person name="Rocap G."/>
            <person name="Roy S.W."/>
            <person name="Sarai C."/>
            <person name="Schaack S."/>
            <person name="Shirato S."/>
            <person name="Slamovits C.H."/>
            <person name="Spencer D.F."/>
            <person name="Suzuki S."/>
            <person name="Worden A.Z."/>
            <person name="Zauner S."/>
            <person name="Barry K."/>
            <person name="Bell C."/>
            <person name="Bharti A.K."/>
            <person name="Crow J.A."/>
            <person name="Grimwood J."/>
            <person name="Kramer R."/>
            <person name="Lindquist E."/>
            <person name="Lucas S."/>
            <person name="Salamov A."/>
            <person name="McFadden G.I."/>
            <person name="Lane C.E."/>
            <person name="Keeling P.J."/>
            <person name="Gray M.W."/>
            <person name="Grigoriev I.V."/>
            <person name="Archibald J.M."/>
        </authorList>
    </citation>
    <scope>NUCLEOTIDE SEQUENCE</scope>
    <source>
        <strain evidence="2 4">CCMP2712</strain>
    </source>
</reference>
<organism evidence="2">
    <name type="scientific">Guillardia theta (strain CCMP2712)</name>
    <name type="common">Cryptophyte</name>
    <dbReference type="NCBI Taxonomy" id="905079"/>
    <lineage>
        <taxon>Eukaryota</taxon>
        <taxon>Cryptophyceae</taxon>
        <taxon>Pyrenomonadales</taxon>
        <taxon>Geminigeraceae</taxon>
        <taxon>Guillardia</taxon>
    </lineage>
</organism>
<evidence type="ECO:0000313" key="2">
    <source>
        <dbReference type="EMBL" id="EKX34642.1"/>
    </source>
</evidence>
<dbReference type="KEGG" id="gtt:GUITHDRAFT_155681"/>
<dbReference type="AlphaFoldDB" id="L1IEX0"/>
<dbReference type="PANTHER" id="PTHR43798">
    <property type="entry name" value="MONOACYLGLYCEROL LIPASE"/>
    <property type="match status" value="1"/>
</dbReference>
<dbReference type="GO" id="GO:0016020">
    <property type="term" value="C:membrane"/>
    <property type="evidence" value="ECO:0007669"/>
    <property type="project" value="TreeGrafter"/>
</dbReference>
<dbReference type="EMBL" id="JH993105">
    <property type="protein sequence ID" value="EKX34642.1"/>
    <property type="molecule type" value="Genomic_DNA"/>
</dbReference>